<feature type="domain" description="Glucose-methanol-choline oxidoreductase N-terminal" evidence="6">
    <location>
        <begin position="262"/>
        <end position="276"/>
    </location>
</feature>
<protein>
    <submittedName>
        <fullName evidence="8">Choline dehydrogenase</fullName>
    </submittedName>
</protein>
<dbReference type="Gene3D" id="3.30.560.10">
    <property type="entry name" value="Glucose Oxidase, domain 3"/>
    <property type="match status" value="1"/>
</dbReference>
<dbReference type="InterPro" id="IPR036188">
    <property type="entry name" value="FAD/NAD-bd_sf"/>
</dbReference>
<keyword evidence="10" id="KW-1185">Reference proteome</keyword>
<comment type="cofactor">
    <cofactor evidence="1 5">
        <name>FAD</name>
        <dbReference type="ChEBI" id="CHEBI:57692"/>
    </cofactor>
</comment>
<name>A0A175RWB8_9HYPH</name>
<keyword evidence="3" id="KW-0285">Flavoprotein</keyword>
<evidence type="ECO:0000259" key="6">
    <source>
        <dbReference type="PROSITE" id="PS00624"/>
    </source>
</evidence>
<gene>
    <name evidence="7" type="ORF">NS226_09385</name>
    <name evidence="8" type="ORF">NS365_03010</name>
</gene>
<dbReference type="InterPro" id="IPR000172">
    <property type="entry name" value="GMC_OxRdtase_N"/>
</dbReference>
<evidence type="ECO:0000256" key="2">
    <source>
        <dbReference type="ARBA" id="ARBA00010790"/>
    </source>
</evidence>
<comment type="caution">
    <text evidence="8">The sequence shown here is derived from an EMBL/GenBank/DDBJ whole genome shotgun (WGS) entry which is preliminary data.</text>
</comment>
<accession>A0A175RWB8</accession>
<dbReference type="OrthoDB" id="9785276at2"/>
<evidence type="ECO:0000313" key="8">
    <source>
        <dbReference type="EMBL" id="KTR07936.1"/>
    </source>
</evidence>
<dbReference type="PANTHER" id="PTHR11552">
    <property type="entry name" value="GLUCOSE-METHANOL-CHOLINE GMC OXIDOREDUCTASE"/>
    <property type="match status" value="1"/>
</dbReference>
<dbReference type="PIRSF" id="PIRSF000137">
    <property type="entry name" value="Alcohol_oxidase"/>
    <property type="match status" value="1"/>
</dbReference>
<evidence type="ECO:0000313" key="7">
    <source>
        <dbReference type="EMBL" id="KTQ95935.1"/>
    </source>
</evidence>
<dbReference type="Pfam" id="PF05199">
    <property type="entry name" value="GMC_oxred_C"/>
    <property type="match status" value="1"/>
</dbReference>
<dbReference type="Proteomes" id="UP000078529">
    <property type="component" value="Unassembled WGS sequence"/>
</dbReference>
<dbReference type="PANTHER" id="PTHR11552:SF147">
    <property type="entry name" value="CHOLINE DEHYDROGENASE, MITOCHONDRIAL"/>
    <property type="match status" value="1"/>
</dbReference>
<feature type="binding site" evidence="5">
    <location>
        <position position="94"/>
    </location>
    <ligand>
        <name>FAD</name>
        <dbReference type="ChEBI" id="CHEBI:57692"/>
    </ligand>
</feature>
<dbReference type="Gene3D" id="3.50.50.60">
    <property type="entry name" value="FAD/NAD(P)-binding domain"/>
    <property type="match status" value="1"/>
</dbReference>
<evidence type="ECO:0000256" key="3">
    <source>
        <dbReference type="ARBA" id="ARBA00022630"/>
    </source>
</evidence>
<reference evidence="9 10" key="1">
    <citation type="journal article" date="2016" name="Front. Microbiol.">
        <title>Genomic Resource of Rice Seed Associated Bacteria.</title>
        <authorList>
            <person name="Midha S."/>
            <person name="Bansal K."/>
            <person name="Sharma S."/>
            <person name="Kumar N."/>
            <person name="Patil P.P."/>
            <person name="Chaudhry V."/>
            <person name="Patil P.B."/>
        </authorList>
    </citation>
    <scope>NUCLEOTIDE SEQUENCE [LARGE SCALE GENOMIC DNA]</scope>
    <source>
        <strain evidence="7 9">NS226</strain>
        <strain evidence="8 10">NS365</strain>
    </source>
</reference>
<evidence type="ECO:0000256" key="4">
    <source>
        <dbReference type="ARBA" id="ARBA00022827"/>
    </source>
</evidence>
<dbReference type="GO" id="GO:0016614">
    <property type="term" value="F:oxidoreductase activity, acting on CH-OH group of donors"/>
    <property type="evidence" value="ECO:0007669"/>
    <property type="project" value="InterPro"/>
</dbReference>
<dbReference type="SUPFAM" id="SSF51905">
    <property type="entry name" value="FAD/NAD(P)-binding domain"/>
    <property type="match status" value="1"/>
</dbReference>
<dbReference type="STRING" id="401562.NS365_03010"/>
<sequence>MSSLPPDPRLDLGRYSHIVVGAGSAGCTLANRLSADPKNSVLLLEAGGSDRYHWVHIPVGYLYCMGNPRTDWGYATEAEAGLNGRRLAYPRGKVMGGCSSINGMIYMRGQAADYDRWRQLGNAGWGWDDVLPLFLKSENHHALSGPFHSQSGELRVEKQRLSWPILDAIREAAEEMGVPPIEDFNRGDNFGSSYFEVTQKAGFRFNAVRAFLAPIRHRKNLRILTQAQAERIRIEEGRATGLDLRLDGRPARAHGEIVLAAGAIGTPQLLQLSGIGPAELLRRHGIDVLLDRPTVGENLQDHLQIRTAFRIEGARTLNEWQATLWGKAQIGLQYALKRSGPMAMAPSQLGIFMKSDPRFETANIEFHVQPLSLDRFGQPLDAFPAITVSVCNLRPESRGSVRITSPDPFAPPAIAPNYLSTDGDREVASASIRAARRLMATRRLERHRPQEFKPGVHLQSDEDLARAAGDIATTIFHPVGTARMGADPDAVVDPQLRLRGIAGLRVADCSIMPTIVSGNTHAPAVMIAEKAAEMILADR</sequence>
<dbReference type="InterPro" id="IPR007867">
    <property type="entry name" value="GMC_OxRtase_C"/>
</dbReference>
<evidence type="ECO:0000256" key="5">
    <source>
        <dbReference type="PIRSR" id="PIRSR000137-2"/>
    </source>
</evidence>
<evidence type="ECO:0000313" key="9">
    <source>
        <dbReference type="Proteomes" id="UP000078272"/>
    </source>
</evidence>
<evidence type="ECO:0000256" key="1">
    <source>
        <dbReference type="ARBA" id="ARBA00001974"/>
    </source>
</evidence>
<dbReference type="RefSeq" id="WP_058598817.1">
    <property type="nucleotide sequence ID" value="NZ_LDPZ01000019.1"/>
</dbReference>
<dbReference type="PATRIC" id="fig|401562.3.peg.1285"/>
<organism evidence="8 10">
    <name type="scientific">Aureimonas ureilytica</name>
    <dbReference type="NCBI Taxonomy" id="401562"/>
    <lineage>
        <taxon>Bacteria</taxon>
        <taxon>Pseudomonadati</taxon>
        <taxon>Pseudomonadota</taxon>
        <taxon>Alphaproteobacteria</taxon>
        <taxon>Hyphomicrobiales</taxon>
        <taxon>Aurantimonadaceae</taxon>
        <taxon>Aureimonas</taxon>
    </lineage>
</organism>
<dbReference type="InterPro" id="IPR012132">
    <property type="entry name" value="GMC_OxRdtase"/>
</dbReference>
<evidence type="ECO:0000313" key="10">
    <source>
        <dbReference type="Proteomes" id="UP000078529"/>
    </source>
</evidence>
<dbReference type="Pfam" id="PF00732">
    <property type="entry name" value="GMC_oxred_N"/>
    <property type="match status" value="1"/>
</dbReference>
<dbReference type="EMBL" id="LDQA01000008">
    <property type="protein sequence ID" value="KTR07936.1"/>
    <property type="molecule type" value="Genomic_DNA"/>
</dbReference>
<proteinExistence type="inferred from homology"/>
<dbReference type="PROSITE" id="PS00624">
    <property type="entry name" value="GMC_OXRED_2"/>
    <property type="match status" value="1"/>
</dbReference>
<keyword evidence="4 5" id="KW-0274">FAD</keyword>
<dbReference type="Proteomes" id="UP000078272">
    <property type="component" value="Unassembled WGS sequence"/>
</dbReference>
<dbReference type="EMBL" id="LDPZ01000019">
    <property type="protein sequence ID" value="KTQ95935.1"/>
    <property type="molecule type" value="Genomic_DNA"/>
</dbReference>
<comment type="similarity">
    <text evidence="2">Belongs to the GMC oxidoreductase family.</text>
</comment>
<dbReference type="SUPFAM" id="SSF54373">
    <property type="entry name" value="FAD-linked reductases, C-terminal domain"/>
    <property type="match status" value="1"/>
</dbReference>
<dbReference type="GO" id="GO:0050660">
    <property type="term" value="F:flavin adenine dinucleotide binding"/>
    <property type="evidence" value="ECO:0007669"/>
    <property type="project" value="InterPro"/>
</dbReference>
<dbReference type="AlphaFoldDB" id="A0A175RWB8"/>